<keyword evidence="3" id="KW-1185">Reference proteome</keyword>
<proteinExistence type="predicted"/>
<evidence type="ECO:0000313" key="2">
    <source>
        <dbReference type="EMBL" id="KAH9379201.1"/>
    </source>
</evidence>
<comment type="caution">
    <text evidence="2">The sequence shown here is derived from an EMBL/GenBank/DDBJ whole genome shotgun (WGS) entry which is preliminary data.</text>
</comment>
<dbReference type="Proteomes" id="UP000821853">
    <property type="component" value="Unassembled WGS sequence"/>
</dbReference>
<dbReference type="EMBL" id="JABSTR010000009">
    <property type="protein sequence ID" value="KAH9379201.1"/>
    <property type="molecule type" value="Genomic_DNA"/>
</dbReference>
<reference evidence="2 3" key="1">
    <citation type="journal article" date="2020" name="Cell">
        <title>Large-Scale Comparative Analyses of Tick Genomes Elucidate Their Genetic Diversity and Vector Capacities.</title>
        <authorList>
            <consortium name="Tick Genome and Microbiome Consortium (TIGMIC)"/>
            <person name="Jia N."/>
            <person name="Wang J."/>
            <person name="Shi W."/>
            <person name="Du L."/>
            <person name="Sun Y."/>
            <person name="Zhan W."/>
            <person name="Jiang J.F."/>
            <person name="Wang Q."/>
            <person name="Zhang B."/>
            <person name="Ji P."/>
            <person name="Bell-Sakyi L."/>
            <person name="Cui X.M."/>
            <person name="Yuan T.T."/>
            <person name="Jiang B.G."/>
            <person name="Yang W.F."/>
            <person name="Lam T.T."/>
            <person name="Chang Q.C."/>
            <person name="Ding S.J."/>
            <person name="Wang X.J."/>
            <person name="Zhu J.G."/>
            <person name="Ruan X.D."/>
            <person name="Zhao L."/>
            <person name="Wei J.T."/>
            <person name="Ye R.Z."/>
            <person name="Que T.C."/>
            <person name="Du C.H."/>
            <person name="Zhou Y.H."/>
            <person name="Cheng J.X."/>
            <person name="Dai P.F."/>
            <person name="Guo W.B."/>
            <person name="Han X.H."/>
            <person name="Huang E.J."/>
            <person name="Li L.F."/>
            <person name="Wei W."/>
            <person name="Gao Y.C."/>
            <person name="Liu J.Z."/>
            <person name="Shao H.Z."/>
            <person name="Wang X."/>
            <person name="Wang C.C."/>
            <person name="Yang T.C."/>
            <person name="Huo Q.B."/>
            <person name="Li W."/>
            <person name="Chen H.Y."/>
            <person name="Chen S.E."/>
            <person name="Zhou L.G."/>
            <person name="Ni X.B."/>
            <person name="Tian J.H."/>
            <person name="Sheng Y."/>
            <person name="Liu T."/>
            <person name="Pan Y.S."/>
            <person name="Xia L.Y."/>
            <person name="Li J."/>
            <person name="Zhao F."/>
            <person name="Cao W.C."/>
        </authorList>
    </citation>
    <scope>NUCLEOTIDE SEQUENCE [LARGE SCALE GENOMIC DNA]</scope>
    <source>
        <strain evidence="2">HaeL-2018</strain>
    </source>
</reference>
<evidence type="ECO:0000313" key="3">
    <source>
        <dbReference type="Proteomes" id="UP000821853"/>
    </source>
</evidence>
<sequence length="316" mass="35864">MPLQQQQQQQQLKNRTGSTTVTSGTTSAEKQLPTQQQQPSQQKEQQQQEQVDQQPKKEATAMEIATEEEDEEAPKKRARPSTKKNYDAQIEELTATVNNLSATVSNLTVTVNNLVTATEQRFARLEEMIPTLVVSHRNLSEHFELAEQTQKIMAAAAQEQHLQQCYFLRAPSSGTPRLNTKEDPNRVQLTYRDALENSPSRPSQGRSVQAMIKTGLKGRLEVISDQETRYVMLSFGMFVRAYRTGDGWQDNSRGNVNSSLAMDYATTKERLYNMPRNKIGLAAYNVEMDDYLNHCGTGRFARLQAIRNELKSHRQP</sequence>
<organism evidence="2 3">
    <name type="scientific">Haemaphysalis longicornis</name>
    <name type="common">Bush tick</name>
    <dbReference type="NCBI Taxonomy" id="44386"/>
    <lineage>
        <taxon>Eukaryota</taxon>
        <taxon>Metazoa</taxon>
        <taxon>Ecdysozoa</taxon>
        <taxon>Arthropoda</taxon>
        <taxon>Chelicerata</taxon>
        <taxon>Arachnida</taxon>
        <taxon>Acari</taxon>
        <taxon>Parasitiformes</taxon>
        <taxon>Ixodida</taxon>
        <taxon>Ixodoidea</taxon>
        <taxon>Ixodidae</taxon>
        <taxon>Haemaphysalinae</taxon>
        <taxon>Haemaphysalis</taxon>
    </lineage>
</organism>
<feature type="region of interest" description="Disordered" evidence="1">
    <location>
        <begin position="1"/>
        <end position="84"/>
    </location>
</feature>
<protein>
    <submittedName>
        <fullName evidence="2">Uncharacterized protein</fullName>
    </submittedName>
</protein>
<name>A0A9J6GWD6_HAELO</name>
<gene>
    <name evidence="2" type="ORF">HPB48_016316</name>
</gene>
<dbReference type="OrthoDB" id="6499205at2759"/>
<feature type="compositionally biased region" description="Low complexity" evidence="1">
    <location>
        <begin position="1"/>
        <end position="53"/>
    </location>
</feature>
<dbReference type="VEuPathDB" id="VectorBase:HLOH_056715"/>
<dbReference type="AlphaFoldDB" id="A0A9J6GWD6"/>
<evidence type="ECO:0000256" key="1">
    <source>
        <dbReference type="SAM" id="MobiDB-lite"/>
    </source>
</evidence>
<accession>A0A9J6GWD6</accession>